<evidence type="ECO:0000256" key="1">
    <source>
        <dbReference type="SAM" id="Coils"/>
    </source>
</evidence>
<feature type="coiled-coil region" evidence="1">
    <location>
        <begin position="688"/>
        <end position="766"/>
    </location>
</feature>
<keyword evidence="1" id="KW-0175">Coiled coil</keyword>
<evidence type="ECO:0000313" key="3">
    <source>
        <dbReference type="EMBL" id="KAF5327277.1"/>
    </source>
</evidence>
<proteinExistence type="predicted"/>
<keyword evidence="4" id="KW-1185">Reference proteome</keyword>
<accession>A0A8H5BS10</accession>
<feature type="region of interest" description="Disordered" evidence="2">
    <location>
        <begin position="771"/>
        <end position="807"/>
    </location>
</feature>
<feature type="compositionally biased region" description="Basic and acidic residues" evidence="2">
    <location>
        <begin position="1"/>
        <end position="12"/>
    </location>
</feature>
<dbReference type="Proteomes" id="UP000567179">
    <property type="component" value="Unassembled WGS sequence"/>
</dbReference>
<feature type="compositionally biased region" description="Polar residues" evidence="2">
    <location>
        <begin position="795"/>
        <end position="807"/>
    </location>
</feature>
<feature type="compositionally biased region" description="Basic and acidic residues" evidence="2">
    <location>
        <begin position="42"/>
        <end position="52"/>
    </location>
</feature>
<feature type="region of interest" description="Disordered" evidence="2">
    <location>
        <begin position="140"/>
        <end position="192"/>
    </location>
</feature>
<feature type="region of interest" description="Disordered" evidence="2">
    <location>
        <begin position="1"/>
        <end position="87"/>
    </location>
</feature>
<feature type="compositionally biased region" description="Basic and acidic residues" evidence="2">
    <location>
        <begin position="170"/>
        <end position="179"/>
    </location>
</feature>
<evidence type="ECO:0000256" key="2">
    <source>
        <dbReference type="SAM" id="MobiDB-lite"/>
    </source>
</evidence>
<gene>
    <name evidence="3" type="ORF">D9619_004243</name>
</gene>
<protein>
    <submittedName>
        <fullName evidence="3">Uncharacterized protein</fullName>
    </submittedName>
</protein>
<reference evidence="3 4" key="1">
    <citation type="journal article" date="2020" name="ISME J.">
        <title>Uncovering the hidden diversity of litter-decomposition mechanisms in mushroom-forming fungi.</title>
        <authorList>
            <person name="Floudas D."/>
            <person name="Bentzer J."/>
            <person name="Ahren D."/>
            <person name="Johansson T."/>
            <person name="Persson P."/>
            <person name="Tunlid A."/>
        </authorList>
    </citation>
    <scope>NUCLEOTIDE SEQUENCE [LARGE SCALE GENOMIC DNA]</scope>
    <source>
        <strain evidence="3 4">CBS 101986</strain>
    </source>
</reference>
<dbReference type="EMBL" id="JAACJJ010000014">
    <property type="protein sequence ID" value="KAF5327277.1"/>
    <property type="molecule type" value="Genomic_DNA"/>
</dbReference>
<name>A0A8H5BS10_9AGAR</name>
<dbReference type="OrthoDB" id="3256495at2759"/>
<dbReference type="AlphaFoldDB" id="A0A8H5BS10"/>
<comment type="caution">
    <text evidence="3">The sequence shown here is derived from an EMBL/GenBank/DDBJ whole genome shotgun (WGS) entry which is preliminary data.</text>
</comment>
<feature type="compositionally biased region" description="Low complexity" evidence="2">
    <location>
        <begin position="142"/>
        <end position="155"/>
    </location>
</feature>
<sequence length="807" mass="87360">MNHPPSPRDTHRPPSTMSELDSLSDSEWLEISSGRDSDEESLSDHDSDRDEISSVPRSRRSSMSNDDSATSEVEAWEGFVSDSGEEPEIGMYPVAFPSPLGAEPIAVGFVSGTVKGEHHATVEEEEQRVKQALDQSFIGTLNNSRSSNSGPSSTSVRDLRLSFPDPLNSSKDELNRSYEDVPSPTDTAISASTDHDANIDAPLVAKLPPLEESGLSNITPAVQYQHHEVQQTEIESKDALHIILYGSSSEVKWRFLQELIQKAVITSGHVFVSKLRENEQTQSVQLVRNSEKSLPFFSVIHIHDRTARNANIGAIDIRETTGCPSLAVVYLPAAKLPVLSWHTTYLPVVVPSITDLDDEVMRQGAEDDWDLLAVPAQQTLRLDLGISPVIDADDVERVDPTHVYQSLRGIGREVKKTGAPSLKPLTERVKSMNAATLFALMSIIVGFAFNSSFRPSTPTPTRTVNPAPSSNGNLWSFLSTQPNRSVISSKGRSSVDSLAPSSSLKDAELSAFHSVGTSLSVASPRSVSFIVASSSKAMLDTTAPTAKCTGCEKQSERPKISTDMVLRSAKATSLAQIPSAQPASPVVTTRTSAGTASTSAIVLAAAERSLSTPKSTVGSVASAVANLKAGSVSDALEKALGRAVGRDLAQLAGAADELIETLREQRDHVIRQSKGKARAFGDQIQNLNHGLVKRNERAKRRAKKLKNIGESLARGVQKELKARSDRAQKRAKQLREAVVEHGVEALKTYERSVEVWEEALAKKARNVDAENIPPKVRGCRRKDTGPPPRWPMSTRHAQAKSNSRSCA</sequence>
<evidence type="ECO:0000313" key="4">
    <source>
        <dbReference type="Proteomes" id="UP000567179"/>
    </source>
</evidence>
<organism evidence="3 4">
    <name type="scientific">Psilocybe cf. subviscida</name>
    <dbReference type="NCBI Taxonomy" id="2480587"/>
    <lineage>
        <taxon>Eukaryota</taxon>
        <taxon>Fungi</taxon>
        <taxon>Dikarya</taxon>
        <taxon>Basidiomycota</taxon>
        <taxon>Agaricomycotina</taxon>
        <taxon>Agaricomycetes</taxon>
        <taxon>Agaricomycetidae</taxon>
        <taxon>Agaricales</taxon>
        <taxon>Agaricineae</taxon>
        <taxon>Strophariaceae</taxon>
        <taxon>Psilocybe</taxon>
    </lineage>
</organism>